<protein>
    <submittedName>
        <fullName evidence="1">Uncharacterized protein</fullName>
    </submittedName>
</protein>
<keyword evidence="2" id="KW-1185">Reference proteome</keyword>
<gene>
    <name evidence="1" type="ORF">V1478_016804</name>
</gene>
<evidence type="ECO:0000313" key="1">
    <source>
        <dbReference type="EMBL" id="KAL2714247.1"/>
    </source>
</evidence>
<dbReference type="EMBL" id="JAUDFV010000157">
    <property type="protein sequence ID" value="KAL2714247.1"/>
    <property type="molecule type" value="Genomic_DNA"/>
</dbReference>
<reference evidence="1 2" key="1">
    <citation type="journal article" date="2024" name="Ann. Entomol. Soc. Am.">
        <title>Genomic analyses of the southern and eastern yellowjacket wasps (Hymenoptera: Vespidae) reveal evolutionary signatures of social life.</title>
        <authorList>
            <person name="Catto M.A."/>
            <person name="Caine P.B."/>
            <person name="Orr S.E."/>
            <person name="Hunt B.G."/>
            <person name="Goodisman M.A.D."/>
        </authorList>
    </citation>
    <scope>NUCLEOTIDE SEQUENCE [LARGE SCALE GENOMIC DNA]</scope>
    <source>
        <strain evidence="1">233</strain>
        <tissue evidence="1">Head and thorax</tissue>
    </source>
</reference>
<dbReference type="Proteomes" id="UP001607302">
    <property type="component" value="Unassembled WGS sequence"/>
</dbReference>
<proteinExistence type="predicted"/>
<name>A0ABD2A1G1_VESSQ</name>
<comment type="caution">
    <text evidence="1">The sequence shown here is derived from an EMBL/GenBank/DDBJ whole genome shotgun (WGS) entry which is preliminary data.</text>
</comment>
<sequence length="84" mass="9619">MSSNEEPLCDEIRPSPSYLSFLIRVGTTLGKSLFFVGILRGTNVERGWLRIPGRFLADFGYSSRPVLFHWIQRNRRPAVVAIRP</sequence>
<accession>A0ABD2A1G1</accession>
<organism evidence="1 2">
    <name type="scientific">Vespula squamosa</name>
    <name type="common">Southern yellow jacket</name>
    <name type="synonym">Wasp</name>
    <dbReference type="NCBI Taxonomy" id="30214"/>
    <lineage>
        <taxon>Eukaryota</taxon>
        <taxon>Metazoa</taxon>
        <taxon>Ecdysozoa</taxon>
        <taxon>Arthropoda</taxon>
        <taxon>Hexapoda</taxon>
        <taxon>Insecta</taxon>
        <taxon>Pterygota</taxon>
        <taxon>Neoptera</taxon>
        <taxon>Endopterygota</taxon>
        <taxon>Hymenoptera</taxon>
        <taxon>Apocrita</taxon>
        <taxon>Aculeata</taxon>
        <taxon>Vespoidea</taxon>
        <taxon>Vespidae</taxon>
        <taxon>Vespinae</taxon>
        <taxon>Vespula</taxon>
    </lineage>
</organism>
<dbReference type="AlphaFoldDB" id="A0ABD2A1G1"/>
<evidence type="ECO:0000313" key="2">
    <source>
        <dbReference type="Proteomes" id="UP001607302"/>
    </source>
</evidence>